<protein>
    <recommendedName>
        <fullName evidence="4">Rod shape-determining protein MreD</fullName>
    </recommendedName>
</protein>
<keyword evidence="1" id="KW-0812">Transmembrane</keyword>
<name>A0ABY5Y2N9_9BACT</name>
<evidence type="ECO:0000313" key="3">
    <source>
        <dbReference type="Proteomes" id="UP001058120"/>
    </source>
</evidence>
<sequence>MKVLNVFWWLAYVCIAIFLQLFISGVDFFLPGIIVALQEKKITQFGVVFLLFVLIQEGIGTMPFGNVFLWYSLAIIFFYSWRWFFEIESFTFILLLSAALAVSHYFIISVLAEIQDIYINYKSLQDESVYQMFLTPIMWHTANYLRRGFRYVPQD</sequence>
<feature type="transmembrane region" description="Helical" evidence="1">
    <location>
        <begin position="42"/>
        <end position="62"/>
    </location>
</feature>
<feature type="transmembrane region" description="Helical" evidence="1">
    <location>
        <begin position="92"/>
        <end position="112"/>
    </location>
</feature>
<dbReference type="EMBL" id="CP065938">
    <property type="protein sequence ID" value="UWX06340.1"/>
    <property type="molecule type" value="Genomic_DNA"/>
</dbReference>
<keyword evidence="1" id="KW-1133">Transmembrane helix</keyword>
<dbReference type="Proteomes" id="UP001058120">
    <property type="component" value="Chromosome"/>
</dbReference>
<keyword evidence="1" id="KW-0472">Membrane</keyword>
<reference evidence="2" key="1">
    <citation type="submission" date="2020-12" db="EMBL/GenBank/DDBJ databases">
        <title>Taurinivorans muris gen. nov., sp. nov., fundamental and realized metabolic niche of a ubiquitous sulfidogenic bacterium in the murine intestine.</title>
        <authorList>
            <person name="Ye H."/>
            <person name="Hanson B.T."/>
            <person name="Loy A."/>
        </authorList>
    </citation>
    <scope>NUCLEOTIDE SEQUENCE</scope>
    <source>
        <strain evidence="2">LT0009</strain>
    </source>
</reference>
<dbReference type="RefSeq" id="WP_334315944.1">
    <property type="nucleotide sequence ID" value="NZ_CP065938.1"/>
</dbReference>
<evidence type="ECO:0000313" key="2">
    <source>
        <dbReference type="EMBL" id="UWX06340.1"/>
    </source>
</evidence>
<feature type="transmembrane region" description="Helical" evidence="1">
    <location>
        <begin position="6"/>
        <end position="30"/>
    </location>
</feature>
<keyword evidence="3" id="KW-1185">Reference proteome</keyword>
<organism evidence="2 3">
    <name type="scientific">Taurinivorans muris</name>
    <dbReference type="NCBI Taxonomy" id="2787751"/>
    <lineage>
        <taxon>Bacteria</taxon>
        <taxon>Pseudomonadati</taxon>
        <taxon>Thermodesulfobacteriota</taxon>
        <taxon>Desulfovibrionia</taxon>
        <taxon>Desulfovibrionales</taxon>
        <taxon>Desulfovibrionaceae</taxon>
        <taxon>Taurinivorans</taxon>
    </lineage>
</organism>
<feature type="transmembrane region" description="Helical" evidence="1">
    <location>
        <begin position="68"/>
        <end position="85"/>
    </location>
</feature>
<gene>
    <name evidence="2" type="ORF">JBF11_03240</name>
</gene>
<evidence type="ECO:0008006" key="4">
    <source>
        <dbReference type="Google" id="ProtNLM"/>
    </source>
</evidence>
<accession>A0ABY5Y2N9</accession>
<evidence type="ECO:0000256" key="1">
    <source>
        <dbReference type="SAM" id="Phobius"/>
    </source>
</evidence>
<proteinExistence type="predicted"/>